<dbReference type="InterPro" id="IPR045584">
    <property type="entry name" value="Pilin-like"/>
</dbReference>
<gene>
    <name evidence="2" type="ORF">KC669_01335</name>
</gene>
<dbReference type="Proteomes" id="UP000714915">
    <property type="component" value="Unassembled WGS sequence"/>
</dbReference>
<dbReference type="Pfam" id="PF07963">
    <property type="entry name" value="N_methyl"/>
    <property type="match status" value="1"/>
</dbReference>
<evidence type="ECO:0000313" key="2">
    <source>
        <dbReference type="EMBL" id="MCA9386656.1"/>
    </source>
</evidence>
<dbReference type="EMBL" id="JAGQLF010000010">
    <property type="protein sequence ID" value="MCA9386656.1"/>
    <property type="molecule type" value="Genomic_DNA"/>
</dbReference>
<dbReference type="AlphaFoldDB" id="A0A955LA62"/>
<feature type="transmembrane region" description="Helical" evidence="1">
    <location>
        <begin position="12"/>
        <end position="32"/>
    </location>
</feature>
<name>A0A955LA62_9BACT</name>
<comment type="caution">
    <text evidence="2">The sequence shown here is derived from an EMBL/GenBank/DDBJ whole genome shotgun (WGS) entry which is preliminary data.</text>
</comment>
<accession>A0A955LA62</accession>
<dbReference type="SUPFAM" id="SSF54523">
    <property type="entry name" value="Pili subunits"/>
    <property type="match status" value="1"/>
</dbReference>
<reference evidence="2" key="1">
    <citation type="submission" date="2020-04" db="EMBL/GenBank/DDBJ databases">
        <authorList>
            <person name="Zhang T."/>
        </authorList>
    </citation>
    <scope>NUCLEOTIDE SEQUENCE</scope>
    <source>
        <strain evidence="2">HKST-UBA09</strain>
    </source>
</reference>
<keyword evidence="1" id="KW-0472">Membrane</keyword>
<dbReference type="InterPro" id="IPR012902">
    <property type="entry name" value="N_methyl_site"/>
</dbReference>
<keyword evidence="1" id="KW-0812">Transmembrane</keyword>
<protein>
    <submittedName>
        <fullName evidence="2">Type II secretion system protein</fullName>
    </submittedName>
</protein>
<dbReference type="NCBIfam" id="TIGR02532">
    <property type="entry name" value="IV_pilin_GFxxxE"/>
    <property type="match status" value="1"/>
</dbReference>
<evidence type="ECO:0000313" key="3">
    <source>
        <dbReference type="Proteomes" id="UP000714915"/>
    </source>
</evidence>
<reference evidence="2" key="2">
    <citation type="journal article" date="2021" name="Microbiome">
        <title>Successional dynamics and alternative stable states in a saline activated sludge microbial community over 9 years.</title>
        <authorList>
            <person name="Wang Y."/>
            <person name="Ye J."/>
            <person name="Ju F."/>
            <person name="Liu L."/>
            <person name="Boyd J.A."/>
            <person name="Deng Y."/>
            <person name="Parks D.H."/>
            <person name="Jiang X."/>
            <person name="Yin X."/>
            <person name="Woodcroft B.J."/>
            <person name="Tyson G.W."/>
            <person name="Hugenholtz P."/>
            <person name="Polz M.F."/>
            <person name="Zhang T."/>
        </authorList>
    </citation>
    <scope>NUCLEOTIDE SEQUENCE</scope>
    <source>
        <strain evidence="2">HKST-UBA09</strain>
    </source>
</reference>
<sequence length="186" mass="20097">MKKSAFTLIEMLIAMSIMVIILSFGTIGVVRFRDYIEVQNGYSDVATYVRTIQNKARNSIAYTTIAGVPVAPDYYGIYIEDNNFSLYACTDSGGSQLDCVEQEGNIKSNSFSNVEIELSSGCPGNLIAFKNSSLEIIAVIGDQVLGQLNNANIISTGTCDILVSHVNGGSTRSITINLTQNSIDEQ</sequence>
<organism evidence="2 3">
    <name type="scientific">Candidatus Dojkabacteria bacterium</name>
    <dbReference type="NCBI Taxonomy" id="2099670"/>
    <lineage>
        <taxon>Bacteria</taxon>
        <taxon>Candidatus Dojkabacteria</taxon>
    </lineage>
</organism>
<keyword evidence="1" id="KW-1133">Transmembrane helix</keyword>
<evidence type="ECO:0000256" key="1">
    <source>
        <dbReference type="SAM" id="Phobius"/>
    </source>
</evidence>
<proteinExistence type="predicted"/>